<keyword evidence="4" id="KW-0333">Golgi apparatus</keyword>
<feature type="region of interest" description="Disordered" evidence="6">
    <location>
        <begin position="153"/>
        <end position="243"/>
    </location>
</feature>
<dbReference type="Proteomes" id="UP000001514">
    <property type="component" value="Unassembled WGS sequence"/>
</dbReference>
<evidence type="ECO:0000256" key="2">
    <source>
        <dbReference type="ARBA" id="ARBA00004555"/>
    </source>
</evidence>
<evidence type="ECO:0000259" key="7">
    <source>
        <dbReference type="PROSITE" id="PS50942"/>
    </source>
</evidence>
<dbReference type="GO" id="GO:0005886">
    <property type="term" value="C:plasma membrane"/>
    <property type="evidence" value="ECO:0000318"/>
    <property type="project" value="GO_Central"/>
</dbReference>
<dbReference type="EMBL" id="GL377566">
    <property type="protein sequence ID" value="EFJ36819.1"/>
    <property type="molecule type" value="Genomic_DNA"/>
</dbReference>
<dbReference type="KEGG" id="smo:SELMODRAFT_77462"/>
<dbReference type="AlphaFoldDB" id="D8QRR0"/>
<dbReference type="InterPro" id="IPR008942">
    <property type="entry name" value="ENTH_VHS"/>
</dbReference>
<evidence type="ECO:0000313" key="9">
    <source>
        <dbReference type="Proteomes" id="UP000001514"/>
    </source>
</evidence>
<dbReference type="GO" id="GO:0005543">
    <property type="term" value="F:phospholipid binding"/>
    <property type="evidence" value="ECO:0000318"/>
    <property type="project" value="GO_Central"/>
</dbReference>
<dbReference type="PANTHER" id="PTHR12276">
    <property type="entry name" value="EPSIN/ENT-RELATED"/>
    <property type="match status" value="1"/>
</dbReference>
<dbReference type="OrthoDB" id="4033880at2759"/>
<evidence type="ECO:0000313" key="8">
    <source>
        <dbReference type="EMBL" id="EFJ36819.1"/>
    </source>
</evidence>
<accession>D8QRR0</accession>
<evidence type="ECO:0000256" key="6">
    <source>
        <dbReference type="SAM" id="MobiDB-lite"/>
    </source>
</evidence>
<dbReference type="InParanoid" id="D8QRR0"/>
<gene>
    <name evidence="8" type="ORF">SELMODRAFT_77462</name>
</gene>
<evidence type="ECO:0000256" key="4">
    <source>
        <dbReference type="ARBA" id="ARBA00023034"/>
    </source>
</evidence>
<name>D8QRR0_SELML</name>
<feature type="compositionally biased region" description="Basic and acidic residues" evidence="6">
    <location>
        <begin position="153"/>
        <end position="162"/>
    </location>
</feature>
<dbReference type="SMART" id="SM00273">
    <property type="entry name" value="ENTH"/>
    <property type="match status" value="1"/>
</dbReference>
<proteinExistence type="inferred from homology"/>
<dbReference type="Pfam" id="PF01417">
    <property type="entry name" value="ENTH"/>
    <property type="match status" value="1"/>
</dbReference>
<feature type="compositionally biased region" description="Basic and acidic residues" evidence="6">
    <location>
        <begin position="191"/>
        <end position="200"/>
    </location>
</feature>
<sequence length="243" mass="28224">MDLRKVFDQTVRDLRREVNKKVLKVPEIEQKVLDATSNEPWGPHGTAMSEIAQATRNFNDYQMIMTILWKRLADTGRNWRHVYKGLTLFDFLVAHGADRVIDELRENIYQIQGLVDFQYVEPNGKDQGVNVRKKAQSLVSLLNDKEKIREVRQKASANRDKYQGYSSTGGIFKPSSYSSTGSRGFSDWDDDRNGHGRNGGDRFGSTYDDDRYGDEHSKESDRYRDDWRHADREDFNSDENDSR</sequence>
<keyword evidence="5" id="KW-0968">Cytoplasmic vesicle</keyword>
<dbReference type="GO" id="GO:0006897">
    <property type="term" value="P:endocytosis"/>
    <property type="evidence" value="ECO:0000318"/>
    <property type="project" value="GO_Central"/>
</dbReference>
<evidence type="ECO:0000256" key="3">
    <source>
        <dbReference type="ARBA" id="ARBA00010130"/>
    </source>
</evidence>
<dbReference type="InterPro" id="IPR013809">
    <property type="entry name" value="ENTH"/>
</dbReference>
<dbReference type="GO" id="GO:0030125">
    <property type="term" value="C:clathrin vesicle coat"/>
    <property type="evidence" value="ECO:0000318"/>
    <property type="project" value="GO_Central"/>
</dbReference>
<feature type="compositionally biased region" description="Low complexity" evidence="6">
    <location>
        <begin position="175"/>
        <end position="185"/>
    </location>
</feature>
<dbReference type="OMA" id="FCMAREV"/>
<dbReference type="FunCoup" id="D8QRR0">
    <property type="interactions" value="142"/>
</dbReference>
<feature type="domain" description="ENTH" evidence="7">
    <location>
        <begin position="20"/>
        <end position="152"/>
    </location>
</feature>
<protein>
    <recommendedName>
        <fullName evidence="7">ENTH domain-containing protein</fullName>
    </recommendedName>
</protein>
<dbReference type="Gramene" id="EFJ36819">
    <property type="protein sequence ID" value="EFJ36819"/>
    <property type="gene ID" value="SELMODRAFT_77462"/>
</dbReference>
<keyword evidence="9" id="KW-1185">Reference proteome</keyword>
<dbReference type="CDD" id="cd03571">
    <property type="entry name" value="ENTH"/>
    <property type="match status" value="1"/>
</dbReference>
<evidence type="ECO:0000256" key="1">
    <source>
        <dbReference type="ARBA" id="ARBA00004132"/>
    </source>
</evidence>
<dbReference type="GO" id="GO:0005794">
    <property type="term" value="C:Golgi apparatus"/>
    <property type="evidence" value="ECO:0007669"/>
    <property type="project" value="UniProtKB-SubCell"/>
</dbReference>
<dbReference type="eggNOG" id="KOG2056">
    <property type="taxonomic scope" value="Eukaryota"/>
</dbReference>
<dbReference type="GO" id="GO:0005768">
    <property type="term" value="C:endosome"/>
    <property type="evidence" value="ECO:0000318"/>
    <property type="project" value="GO_Central"/>
</dbReference>
<dbReference type="GO" id="GO:0030276">
    <property type="term" value="F:clathrin binding"/>
    <property type="evidence" value="ECO:0000318"/>
    <property type="project" value="GO_Central"/>
</dbReference>
<comment type="similarity">
    <text evidence="3">Belongs to the epsin family.</text>
</comment>
<evidence type="ECO:0000256" key="5">
    <source>
        <dbReference type="ARBA" id="ARBA00023329"/>
    </source>
</evidence>
<dbReference type="PANTHER" id="PTHR12276:SF45">
    <property type="entry name" value="CLATHRIN INTERACTOR 1"/>
    <property type="match status" value="1"/>
</dbReference>
<dbReference type="PROSITE" id="PS50942">
    <property type="entry name" value="ENTH"/>
    <property type="match status" value="1"/>
</dbReference>
<dbReference type="Gene3D" id="1.25.40.90">
    <property type="match status" value="1"/>
</dbReference>
<dbReference type="STRING" id="88036.D8QRR0"/>
<dbReference type="HOGENOM" id="CLU_012678_2_1_1"/>
<organism evidence="9">
    <name type="scientific">Selaginella moellendorffii</name>
    <name type="common">Spikemoss</name>
    <dbReference type="NCBI Taxonomy" id="88036"/>
    <lineage>
        <taxon>Eukaryota</taxon>
        <taxon>Viridiplantae</taxon>
        <taxon>Streptophyta</taxon>
        <taxon>Embryophyta</taxon>
        <taxon>Tracheophyta</taxon>
        <taxon>Lycopodiopsida</taxon>
        <taxon>Selaginellales</taxon>
        <taxon>Selaginellaceae</taxon>
        <taxon>Selaginella</taxon>
    </lineage>
</organism>
<dbReference type="FunFam" id="1.25.40.90:FF:000006">
    <property type="entry name" value="Clathrin interactor 1"/>
    <property type="match status" value="1"/>
</dbReference>
<reference evidence="8 9" key="1">
    <citation type="journal article" date="2011" name="Science">
        <title>The Selaginella genome identifies genetic changes associated with the evolution of vascular plants.</title>
        <authorList>
            <person name="Banks J.A."/>
            <person name="Nishiyama T."/>
            <person name="Hasebe M."/>
            <person name="Bowman J.L."/>
            <person name="Gribskov M."/>
            <person name="dePamphilis C."/>
            <person name="Albert V.A."/>
            <person name="Aono N."/>
            <person name="Aoyama T."/>
            <person name="Ambrose B.A."/>
            <person name="Ashton N.W."/>
            <person name="Axtell M.J."/>
            <person name="Barker E."/>
            <person name="Barker M.S."/>
            <person name="Bennetzen J.L."/>
            <person name="Bonawitz N.D."/>
            <person name="Chapple C."/>
            <person name="Cheng C."/>
            <person name="Correa L.G."/>
            <person name="Dacre M."/>
            <person name="DeBarry J."/>
            <person name="Dreyer I."/>
            <person name="Elias M."/>
            <person name="Engstrom E.M."/>
            <person name="Estelle M."/>
            <person name="Feng L."/>
            <person name="Finet C."/>
            <person name="Floyd S.K."/>
            <person name="Frommer W.B."/>
            <person name="Fujita T."/>
            <person name="Gramzow L."/>
            <person name="Gutensohn M."/>
            <person name="Harholt J."/>
            <person name="Hattori M."/>
            <person name="Heyl A."/>
            <person name="Hirai T."/>
            <person name="Hiwatashi Y."/>
            <person name="Ishikawa M."/>
            <person name="Iwata M."/>
            <person name="Karol K.G."/>
            <person name="Koehler B."/>
            <person name="Kolukisaoglu U."/>
            <person name="Kubo M."/>
            <person name="Kurata T."/>
            <person name="Lalonde S."/>
            <person name="Li K."/>
            <person name="Li Y."/>
            <person name="Litt A."/>
            <person name="Lyons E."/>
            <person name="Manning G."/>
            <person name="Maruyama T."/>
            <person name="Michael T.P."/>
            <person name="Mikami K."/>
            <person name="Miyazaki S."/>
            <person name="Morinaga S."/>
            <person name="Murata T."/>
            <person name="Mueller-Roeber B."/>
            <person name="Nelson D.R."/>
            <person name="Obara M."/>
            <person name="Oguri Y."/>
            <person name="Olmstead R.G."/>
            <person name="Onodera N."/>
            <person name="Petersen B.L."/>
            <person name="Pils B."/>
            <person name="Prigge M."/>
            <person name="Rensing S.A."/>
            <person name="Riano-Pachon D.M."/>
            <person name="Roberts A.W."/>
            <person name="Sato Y."/>
            <person name="Scheller H.V."/>
            <person name="Schulz B."/>
            <person name="Schulz C."/>
            <person name="Shakirov E.V."/>
            <person name="Shibagaki N."/>
            <person name="Shinohara N."/>
            <person name="Shippen D.E."/>
            <person name="Soerensen I."/>
            <person name="Sotooka R."/>
            <person name="Sugimoto N."/>
            <person name="Sugita M."/>
            <person name="Sumikawa N."/>
            <person name="Tanurdzic M."/>
            <person name="Theissen G."/>
            <person name="Ulvskov P."/>
            <person name="Wakazuki S."/>
            <person name="Weng J.K."/>
            <person name="Willats W.W."/>
            <person name="Wipf D."/>
            <person name="Wolf P.G."/>
            <person name="Yang L."/>
            <person name="Zimmer A.D."/>
            <person name="Zhu Q."/>
            <person name="Mitros T."/>
            <person name="Hellsten U."/>
            <person name="Loque D."/>
            <person name="Otillar R."/>
            <person name="Salamov A."/>
            <person name="Schmutz J."/>
            <person name="Shapiro H."/>
            <person name="Lindquist E."/>
            <person name="Lucas S."/>
            <person name="Rokhsar D."/>
            <person name="Grigoriev I.V."/>
        </authorList>
    </citation>
    <scope>NUCLEOTIDE SEQUENCE [LARGE SCALE GENOMIC DNA]</scope>
</reference>
<feature type="compositionally biased region" description="Basic and acidic residues" evidence="6">
    <location>
        <begin position="208"/>
        <end position="243"/>
    </location>
</feature>
<comment type="subcellular location">
    <subcellularLocation>
        <location evidence="1">Cytoplasmic vesicle</location>
        <location evidence="1">Clathrin-coated vesicle</location>
    </subcellularLocation>
    <subcellularLocation>
        <location evidence="2">Golgi apparatus</location>
    </subcellularLocation>
</comment>
<dbReference type="SUPFAM" id="SSF48464">
    <property type="entry name" value="ENTH/VHS domain"/>
    <property type="match status" value="1"/>
</dbReference>